<reference evidence="2" key="1">
    <citation type="submission" date="2021-01" db="EMBL/GenBank/DDBJ databases">
        <authorList>
            <person name="Corre E."/>
            <person name="Pelletier E."/>
            <person name="Niang G."/>
            <person name="Scheremetjew M."/>
            <person name="Finn R."/>
            <person name="Kale V."/>
            <person name="Holt S."/>
            <person name="Cochrane G."/>
            <person name="Meng A."/>
            <person name="Brown T."/>
            <person name="Cohen L."/>
        </authorList>
    </citation>
    <scope>NUCLEOTIDE SEQUENCE</scope>
    <source>
        <strain evidence="2">CCMP3328</strain>
    </source>
</reference>
<organism evidence="2">
    <name type="scientific">Craspedostauros australis</name>
    <dbReference type="NCBI Taxonomy" id="1486917"/>
    <lineage>
        <taxon>Eukaryota</taxon>
        <taxon>Sar</taxon>
        <taxon>Stramenopiles</taxon>
        <taxon>Ochrophyta</taxon>
        <taxon>Bacillariophyta</taxon>
        <taxon>Bacillariophyceae</taxon>
        <taxon>Bacillariophycidae</taxon>
        <taxon>Naviculales</taxon>
        <taxon>Naviculaceae</taxon>
        <taxon>Craspedostauros</taxon>
    </lineage>
</organism>
<feature type="region of interest" description="Disordered" evidence="1">
    <location>
        <begin position="36"/>
        <end position="72"/>
    </location>
</feature>
<proteinExistence type="predicted"/>
<dbReference type="AlphaFoldDB" id="A0A7R9WVB2"/>
<gene>
    <name evidence="2" type="ORF">CAUS1442_LOCUS6504</name>
</gene>
<name>A0A7R9WVB2_9STRA</name>
<evidence type="ECO:0000313" key="2">
    <source>
        <dbReference type="EMBL" id="CAD8334399.1"/>
    </source>
</evidence>
<evidence type="ECO:0000256" key="1">
    <source>
        <dbReference type="SAM" id="MobiDB-lite"/>
    </source>
</evidence>
<accession>A0A7R9WVB2</accession>
<protein>
    <submittedName>
        <fullName evidence="2">Uncharacterized protein</fullName>
    </submittedName>
</protein>
<dbReference type="EMBL" id="HBEF01010327">
    <property type="protein sequence ID" value="CAD8334399.1"/>
    <property type="molecule type" value="Transcribed_RNA"/>
</dbReference>
<sequence length="115" mass="12209">MTESLNELTLAEAIQIAKRCIRASFKKPIASRLASLATTSNSKSQTSDANQDSKTDPSATATSQVSTPPPASVDWEAVVFPASKDSAKSIGWVPPRRRKGSQSAPIILKRGSIVL</sequence>
<feature type="compositionally biased region" description="Polar residues" evidence="1">
    <location>
        <begin position="36"/>
        <end position="66"/>
    </location>
</feature>